<accession>A0A1F4VKH3</accession>
<dbReference type="Pfam" id="PF20393">
    <property type="entry name" value="Pro_CA_2"/>
    <property type="match status" value="1"/>
</dbReference>
<sequence>MNNEKFATVINCIDGRVQDPVKDWIIDSFGVEFVDVITEPGDDKILSSGSKEKIEEIKQKVEVSIQAHSSKAVVVVGHFDCAGNIAVKEEHITEIKKGMEIVRSWNLGAQVVGLWVDENWEAGSVE</sequence>
<dbReference type="STRING" id="1802630.A3H26_00860"/>
<protein>
    <submittedName>
        <fullName evidence="1">Uncharacterized protein</fullName>
    </submittedName>
</protein>
<dbReference type="GO" id="GO:0004089">
    <property type="term" value="F:carbonate dehydratase activity"/>
    <property type="evidence" value="ECO:0007669"/>
    <property type="project" value="InterPro"/>
</dbReference>
<evidence type="ECO:0000313" key="2">
    <source>
        <dbReference type="Proteomes" id="UP000177763"/>
    </source>
</evidence>
<dbReference type="Gene3D" id="3.40.1050.10">
    <property type="entry name" value="Carbonic anhydrase"/>
    <property type="match status" value="1"/>
</dbReference>
<reference evidence="1 2" key="1">
    <citation type="journal article" date="2016" name="Nat. Commun.">
        <title>Thousands of microbial genomes shed light on interconnected biogeochemical processes in an aquifer system.</title>
        <authorList>
            <person name="Anantharaman K."/>
            <person name="Brown C.T."/>
            <person name="Hug L.A."/>
            <person name="Sharon I."/>
            <person name="Castelle C.J."/>
            <person name="Probst A.J."/>
            <person name="Thomas B.C."/>
            <person name="Singh A."/>
            <person name="Wilkins M.J."/>
            <person name="Karaoz U."/>
            <person name="Brodie E.L."/>
            <person name="Williams K.H."/>
            <person name="Hubbard S.S."/>
            <person name="Banfield J.F."/>
        </authorList>
    </citation>
    <scope>NUCLEOTIDE SEQUENCE [LARGE SCALE GENOMIC DNA]</scope>
</reference>
<dbReference type="GO" id="GO:0008270">
    <property type="term" value="F:zinc ion binding"/>
    <property type="evidence" value="ECO:0007669"/>
    <property type="project" value="InterPro"/>
</dbReference>
<dbReference type="Proteomes" id="UP000177763">
    <property type="component" value="Unassembled WGS sequence"/>
</dbReference>
<dbReference type="InterPro" id="IPR046871">
    <property type="entry name" value="Pro_CA_2"/>
</dbReference>
<name>A0A1F4VKH3_UNCKA</name>
<gene>
    <name evidence="1" type="ORF">A3H26_00860</name>
</gene>
<dbReference type="AlphaFoldDB" id="A0A1F4VKH3"/>
<dbReference type="SUPFAM" id="SSF53056">
    <property type="entry name" value="beta-carbonic anhydrase, cab"/>
    <property type="match status" value="1"/>
</dbReference>
<comment type="caution">
    <text evidence="1">The sequence shown here is derived from an EMBL/GenBank/DDBJ whole genome shotgun (WGS) entry which is preliminary data.</text>
</comment>
<evidence type="ECO:0000313" key="1">
    <source>
        <dbReference type="EMBL" id="OGC57816.1"/>
    </source>
</evidence>
<dbReference type="InterPro" id="IPR036874">
    <property type="entry name" value="Carbonic_anhydrase_sf"/>
</dbReference>
<organism evidence="1 2">
    <name type="scientific">candidate division WWE3 bacterium RIFCSPLOWO2_12_FULL_36_10</name>
    <dbReference type="NCBI Taxonomy" id="1802630"/>
    <lineage>
        <taxon>Bacteria</taxon>
        <taxon>Katanobacteria</taxon>
    </lineage>
</organism>
<proteinExistence type="predicted"/>
<dbReference type="EMBL" id="MEVN01000005">
    <property type="protein sequence ID" value="OGC57816.1"/>
    <property type="molecule type" value="Genomic_DNA"/>
</dbReference>